<reference evidence="1" key="1">
    <citation type="submission" date="2021-06" db="EMBL/GenBank/DDBJ databases">
        <authorList>
            <person name="Kallberg Y."/>
            <person name="Tangrot J."/>
            <person name="Rosling A."/>
        </authorList>
    </citation>
    <scope>NUCLEOTIDE SEQUENCE</scope>
    <source>
        <strain evidence="1">MA461A</strain>
    </source>
</reference>
<comment type="caution">
    <text evidence="1">The sequence shown here is derived from an EMBL/GenBank/DDBJ whole genome shotgun (WGS) entry which is preliminary data.</text>
</comment>
<sequence length="1224" mass="140675">DLMDSFRWMMDAFSGKINYEDRQRVIYTMIEAQYGYRKIVSALLYGILTEDEYTRYYDHICDHDRDNYGYLISVMNQIVKYRGFALYSRETTDRAYDNRESTANAQPGLYEVCENLLRQIRGGDNSEPNIRLCEKMLELLKRESVWLFQNERLINVTFYTFASLAREHDRFDQLRTREAQFCKMIFDNHYNVCFKIGRDLYRLLLEVSNIPDFAAIYNNLDPNAKLLMIRKPTVDYCLSSRLTSDEKARIIAYLENHTPNAFQRKFEPFFRDFSVSGYTLSDIIRWICGAFRPTKPNSESQRHQLIHAMINYACEKEPSSEMKQTIVGLSKMALILDWLSFDRNNINQSINDNINNIESYRSDYQLGPELVECLGSSINNFLPGFDHEIRENVRVAAQTVLRRNIMTIDDLNMIRSKANDGRVANRIILEIWCNNKQTDLEPMNIQPTITRPNTLNNPQFGIHQLHNQASSSPSTSYSSKLQTDSPQSHASAAQIQPLTTRVQLSPSSSNSPQKLVQQVISQSTPSPTLSQQSFQQQSPSLPSRQQLTPLNQNTGALYSRPLNQSGSTSNNDQLNSRRGSIKYDSLPMQSNPLVQPTQQDLPVTVPMQQQIPLTSTLKPSDQRNTLDNSKKLRMWLYFTSLQNFEKAIQNNSIDEALEILKNIFETFLKNVDLGFPNSPHVKELPEKLAKPLCNSINFDELKGCYDLTSRLLKIEPSGKNLFNLLLSWIFQWRAESSDNNSNKYKAFELLRLIVNCTEQSDGSKEIHVKARSKLMVYCLGINTNLPETIELYTTYLKFEITREKSLSENEEEFKQEFKHRWFEDLTFIQENENNVFLSMVPQLLKCWPDIFVGVPRFIYMIVSGVNPAIIYKFETDLRQQKYKIIGDVEGADSILACALEWDSFEQIYLFNLIRSEYGNDVEQTEKFMDTSVYLKSLDPLTHPEALSGLIWLLETVSPTLKIIEALFEIMISTTTDDARSEIINYINSIFHTWQKNTQHISELKSSLGQYFDNLSIELNKDKAVDLIKAAVDLMDDLWKKAHPTLKRGLSSLQPKVESIAASIGIQIKFSNLVEVLLDEKHMELEENDDENNGNSKPVTLPISKPMKPQDRQLRSTTVHSRSTANEPTTTSTSDGEENEEETCRTPPPVLPKRVKRKIIVSSSEEEQEVEQPNNRKNRSSRARSSQTTSSRSTMNTPQLSGGKRKGTIPTASRKKQPKVSEKSS</sequence>
<dbReference type="EMBL" id="CAJVQC010009117">
    <property type="protein sequence ID" value="CAG8600788.1"/>
    <property type="molecule type" value="Genomic_DNA"/>
</dbReference>
<name>A0ACA9MM26_9GLOM</name>
<evidence type="ECO:0000313" key="1">
    <source>
        <dbReference type="EMBL" id="CAG8600788.1"/>
    </source>
</evidence>
<accession>A0ACA9MM26</accession>
<proteinExistence type="predicted"/>
<evidence type="ECO:0000313" key="2">
    <source>
        <dbReference type="Proteomes" id="UP000789920"/>
    </source>
</evidence>
<keyword evidence="2" id="KW-1185">Reference proteome</keyword>
<dbReference type="Proteomes" id="UP000789920">
    <property type="component" value="Unassembled WGS sequence"/>
</dbReference>
<protein>
    <submittedName>
        <fullName evidence="1">23775_t:CDS:1</fullName>
    </submittedName>
</protein>
<gene>
    <name evidence="1" type="ORF">RPERSI_LOCUS5912</name>
</gene>
<feature type="non-terminal residue" evidence="1">
    <location>
        <position position="1"/>
    </location>
</feature>
<organism evidence="1 2">
    <name type="scientific">Racocetra persica</name>
    <dbReference type="NCBI Taxonomy" id="160502"/>
    <lineage>
        <taxon>Eukaryota</taxon>
        <taxon>Fungi</taxon>
        <taxon>Fungi incertae sedis</taxon>
        <taxon>Mucoromycota</taxon>
        <taxon>Glomeromycotina</taxon>
        <taxon>Glomeromycetes</taxon>
        <taxon>Diversisporales</taxon>
        <taxon>Gigasporaceae</taxon>
        <taxon>Racocetra</taxon>
    </lineage>
</organism>